<organism evidence="1">
    <name type="scientific">Ixodes ricinus</name>
    <name type="common">Common tick</name>
    <name type="synonym">Acarus ricinus</name>
    <dbReference type="NCBI Taxonomy" id="34613"/>
    <lineage>
        <taxon>Eukaryota</taxon>
        <taxon>Metazoa</taxon>
        <taxon>Ecdysozoa</taxon>
        <taxon>Arthropoda</taxon>
        <taxon>Chelicerata</taxon>
        <taxon>Arachnida</taxon>
        <taxon>Acari</taxon>
        <taxon>Parasitiformes</taxon>
        <taxon>Ixodida</taxon>
        <taxon>Ixodoidea</taxon>
        <taxon>Ixodidae</taxon>
        <taxon>Ixodinae</taxon>
        <taxon>Ixodes</taxon>
    </lineage>
</organism>
<evidence type="ECO:0000313" key="1">
    <source>
        <dbReference type="EMBL" id="MXU96355.1"/>
    </source>
</evidence>
<accession>A0A6B0V3G2</accession>
<sequence length="213" mass="24365">MKTPEHSLCKCIRIQFNYGKYIITKYALDGRTVMQAIKIQQLTLNGSARLTNVYLAAPENMMKGIVHDLKRGSTPEELLQDVEVEGGIRIVAAKMFGNSEAALIAVESTKLPRFVIYKAETVRCYFYRPQRHVCRICMKKGHRADVCTTPGPRVCQTCLRRDPAEGHICAPKCAMCARDRQTFYKRCDKCFSERPRGSYEHEPRRSRGVTRRS</sequence>
<name>A0A6B0V3G2_IXORI</name>
<proteinExistence type="predicted"/>
<protein>
    <submittedName>
        <fullName evidence="1">Uncharacterized protein</fullName>
    </submittedName>
</protein>
<reference evidence="1" key="1">
    <citation type="submission" date="2019-12" db="EMBL/GenBank/DDBJ databases">
        <title>An insight into the sialome of adult female Ixodes ricinus ticks feeding for 6 days.</title>
        <authorList>
            <person name="Perner J."/>
            <person name="Ribeiro J.M.C."/>
        </authorList>
    </citation>
    <scope>NUCLEOTIDE SEQUENCE</scope>
    <source>
        <strain evidence="1">Semi-engorged</strain>
        <tissue evidence="1">Salivary glands</tissue>
    </source>
</reference>
<dbReference type="AlphaFoldDB" id="A0A6B0V3G2"/>
<dbReference type="EMBL" id="GIFC01014272">
    <property type="protein sequence ID" value="MXU96355.1"/>
    <property type="molecule type" value="Transcribed_RNA"/>
</dbReference>